<evidence type="ECO:0000256" key="2">
    <source>
        <dbReference type="SAM" id="MobiDB-lite"/>
    </source>
</evidence>
<proteinExistence type="predicted"/>
<keyword evidence="1" id="KW-0175">Coiled coil</keyword>
<dbReference type="InterPro" id="IPR027417">
    <property type="entry name" value="P-loop_NTPase"/>
</dbReference>
<feature type="compositionally biased region" description="Basic and acidic residues" evidence="2">
    <location>
        <begin position="1"/>
        <end position="24"/>
    </location>
</feature>
<keyword evidence="4" id="KW-1185">Reference proteome</keyword>
<sequence>MAPGRDHPRDRRRPADPTRWDRWRDRRARPAPRVARRGRAQRRHLADRPRPRSRPRRRTAGHRGSARPDPHHPSILDEEEHILDLTQRWAVEGGSDVHDLDGGDALSAVQQHAAGVVAGERRLVLVVGPAGTGKTTAMRPAVAHLQDRGRPCFGVAPSAAAAEVLAVDTGIDADTLDKLLVEHRLDRPPQHRYDLPVGTTVVVDEAAMVPTPRLAELIDLADRRDWRLALVGDPMQFSAVGRSGMFGYLVDTIGAVELDRVHRFDASWERDASLRLRRGDTDVVALYDHHDRLHGGTGRQMAKATVAAWRRATEAGETAAMMAPTRAGVDVLNELAQHERIATGEIDLRSRSVKVGTSRAFAGDLVATRRNDRTLLTDQAHMVKNRDHWAVEAVHDDGGLTVAGRTGRVALPADYVAAHVELAYAETSHATQGRTVDRSFLFLDGPTGTSGIYVPLTRGRTTNEAFVVLNDERTAAEVIAEAVARTWIDQPANALRLDRPKSRASRGDGHRDNAIRPRHAIPSAPLPERELRALVGRAASHCASAERISWRLRDHDRALADLAGRKEVLRDQIRRARACLADATRTLGEHDRPLHRRHHRSAIENAKREVRVLPGQIDEMETELSELPNEVEAARSAREQTVRLDGAVRRGEPERVEQAIEADARARGMSAADQPTPLLVARLGPVPNDPAARERWVAAAGRVAQHRALWDLPETTLVGSLPLVGQADHEVTYYAANRAIAALGEVVELPRRSLDRDAPGLSL</sequence>
<dbReference type="Proteomes" id="UP000334019">
    <property type="component" value="Chromosome"/>
</dbReference>
<evidence type="ECO:0000313" key="3">
    <source>
        <dbReference type="EMBL" id="QGG95441.1"/>
    </source>
</evidence>
<dbReference type="Gene3D" id="3.40.50.300">
    <property type="entry name" value="P-loop containing nucleotide triphosphate hydrolases"/>
    <property type="match status" value="2"/>
</dbReference>
<feature type="region of interest" description="Disordered" evidence="2">
    <location>
        <begin position="1"/>
        <end position="75"/>
    </location>
</feature>
<name>A0A5Q2RLI4_9ACTN</name>
<gene>
    <name evidence="3" type="ORF">GH723_10210</name>
</gene>
<dbReference type="Gene3D" id="2.30.30.940">
    <property type="match status" value="1"/>
</dbReference>
<feature type="compositionally biased region" description="Basic residues" evidence="2">
    <location>
        <begin position="25"/>
        <end position="43"/>
    </location>
</feature>
<feature type="coiled-coil region" evidence="1">
    <location>
        <begin position="603"/>
        <end position="637"/>
    </location>
</feature>
<dbReference type="KEGG" id="atq:GH723_10210"/>
<dbReference type="Pfam" id="PF13604">
    <property type="entry name" value="AAA_30"/>
    <property type="match status" value="1"/>
</dbReference>
<protein>
    <submittedName>
        <fullName evidence="3">AAA family ATPase</fullName>
    </submittedName>
</protein>
<organism evidence="3 4">
    <name type="scientific">Actinomarinicola tropica</name>
    <dbReference type="NCBI Taxonomy" id="2789776"/>
    <lineage>
        <taxon>Bacteria</taxon>
        <taxon>Bacillati</taxon>
        <taxon>Actinomycetota</taxon>
        <taxon>Acidimicrobiia</taxon>
        <taxon>Acidimicrobiales</taxon>
        <taxon>Iamiaceae</taxon>
        <taxon>Actinomarinicola</taxon>
    </lineage>
</organism>
<accession>A0A5Q2RLI4</accession>
<evidence type="ECO:0000256" key="1">
    <source>
        <dbReference type="SAM" id="Coils"/>
    </source>
</evidence>
<dbReference type="SUPFAM" id="SSF52540">
    <property type="entry name" value="P-loop containing nucleoside triphosphate hydrolases"/>
    <property type="match status" value="2"/>
</dbReference>
<dbReference type="EMBL" id="CP045851">
    <property type="protein sequence ID" value="QGG95441.1"/>
    <property type="molecule type" value="Genomic_DNA"/>
</dbReference>
<dbReference type="RefSeq" id="WP_153759548.1">
    <property type="nucleotide sequence ID" value="NZ_CP045851.1"/>
</dbReference>
<feature type="compositionally biased region" description="Basic residues" evidence="2">
    <location>
        <begin position="51"/>
        <end position="65"/>
    </location>
</feature>
<evidence type="ECO:0000313" key="4">
    <source>
        <dbReference type="Proteomes" id="UP000334019"/>
    </source>
</evidence>
<reference evidence="3 4" key="1">
    <citation type="submission" date="2019-11" db="EMBL/GenBank/DDBJ databases">
        <authorList>
            <person name="He Y."/>
        </authorList>
    </citation>
    <scope>NUCLEOTIDE SEQUENCE [LARGE SCALE GENOMIC DNA]</scope>
    <source>
        <strain evidence="3 4">SCSIO 58843</strain>
    </source>
</reference>
<dbReference type="AlphaFoldDB" id="A0A5Q2RLI4"/>
<feature type="compositionally biased region" description="Basic and acidic residues" evidence="2">
    <location>
        <begin position="66"/>
        <end position="75"/>
    </location>
</feature>